<dbReference type="AlphaFoldDB" id="A0A3R8G5L7"/>
<organism evidence="1 2">
    <name type="scientific">Prevotella intermedia</name>
    <dbReference type="NCBI Taxonomy" id="28131"/>
    <lineage>
        <taxon>Bacteria</taxon>
        <taxon>Pseudomonadati</taxon>
        <taxon>Bacteroidota</taxon>
        <taxon>Bacteroidia</taxon>
        <taxon>Bacteroidales</taxon>
        <taxon>Prevotellaceae</taxon>
        <taxon>Prevotella</taxon>
    </lineage>
</organism>
<dbReference type="Proteomes" id="UP000283868">
    <property type="component" value="Unassembled WGS sequence"/>
</dbReference>
<dbReference type="RefSeq" id="WP_124983495.1">
    <property type="nucleotide sequence ID" value="NZ_QXEN01000041.1"/>
</dbReference>
<protein>
    <submittedName>
        <fullName evidence="1">Uncharacterized protein</fullName>
    </submittedName>
</protein>
<comment type="caution">
    <text evidence="1">The sequence shown here is derived from an EMBL/GenBank/DDBJ whole genome shotgun (WGS) entry which is preliminary data.</text>
</comment>
<evidence type="ECO:0000313" key="2">
    <source>
        <dbReference type="Proteomes" id="UP000283868"/>
    </source>
</evidence>
<proteinExistence type="predicted"/>
<sequence length="107" mass="12138">MILDNKSKLNENSSITTVWEYLQKYTRGEELNIVSGFFTISALSLLKQFKEEPTKFRMILSEIAGHDDQKERIIDILQGTSDLTNAFALQATAKMAIAILQQDNVEL</sequence>
<dbReference type="EMBL" id="QXEN01000041">
    <property type="protein sequence ID" value="RRF86247.1"/>
    <property type="molecule type" value="Genomic_DNA"/>
</dbReference>
<evidence type="ECO:0000313" key="1">
    <source>
        <dbReference type="EMBL" id="RRF86247.1"/>
    </source>
</evidence>
<keyword evidence="2" id="KW-1185">Reference proteome</keyword>
<name>A0A3R8G5L7_PREIN</name>
<gene>
    <name evidence="1" type="ORF">D2S45_12425</name>
</gene>
<accession>A0A3R8G5L7</accession>
<reference evidence="1 2" key="1">
    <citation type="submission" date="2018-08" db="EMBL/GenBank/DDBJ databases">
        <title>Comparative analysis of Prevotella intermedia strains.</title>
        <authorList>
            <person name="Moon J.-H."/>
            <person name="Lee J.-H."/>
        </authorList>
    </citation>
    <scope>NUCLEOTIDE SEQUENCE [LARGE SCALE GENOMIC DNA]</scope>
    <source>
        <strain evidence="1 2">ATCC 15033</strain>
    </source>
</reference>